<dbReference type="GO" id="GO:0016212">
    <property type="term" value="F:kynurenine-oxoglutarate transaminase activity"/>
    <property type="evidence" value="ECO:0007669"/>
    <property type="project" value="TreeGrafter"/>
</dbReference>
<dbReference type="InterPro" id="IPR015424">
    <property type="entry name" value="PyrdxlP-dep_Trfase"/>
</dbReference>
<evidence type="ECO:0000256" key="4">
    <source>
        <dbReference type="ARBA" id="ARBA00022679"/>
    </source>
</evidence>
<protein>
    <recommendedName>
        <fullName evidence="6">Aminotransferase class I/classII large domain-containing protein</fullName>
    </recommendedName>
</protein>
<accession>A0A9C7PRZ9</accession>
<organism evidence="7 8">
    <name type="scientific">Galdieria partita</name>
    <dbReference type="NCBI Taxonomy" id="83374"/>
    <lineage>
        <taxon>Eukaryota</taxon>
        <taxon>Rhodophyta</taxon>
        <taxon>Bangiophyceae</taxon>
        <taxon>Galdieriales</taxon>
        <taxon>Galdieriaceae</taxon>
        <taxon>Galdieria</taxon>
    </lineage>
</organism>
<keyword evidence="3" id="KW-0032">Aminotransferase</keyword>
<dbReference type="PANTHER" id="PTHR43807:SF20">
    <property type="entry name" value="FI04487P"/>
    <property type="match status" value="1"/>
</dbReference>
<evidence type="ECO:0000256" key="2">
    <source>
        <dbReference type="ARBA" id="ARBA00007441"/>
    </source>
</evidence>
<dbReference type="CDD" id="cd00609">
    <property type="entry name" value="AAT_like"/>
    <property type="match status" value="1"/>
</dbReference>
<dbReference type="GO" id="GO:0030170">
    <property type="term" value="F:pyridoxal phosphate binding"/>
    <property type="evidence" value="ECO:0007669"/>
    <property type="project" value="InterPro"/>
</dbReference>
<dbReference type="GO" id="GO:0005737">
    <property type="term" value="C:cytoplasm"/>
    <property type="evidence" value="ECO:0007669"/>
    <property type="project" value="TreeGrafter"/>
</dbReference>
<evidence type="ECO:0000256" key="3">
    <source>
        <dbReference type="ARBA" id="ARBA00022576"/>
    </source>
</evidence>
<evidence type="ECO:0000256" key="1">
    <source>
        <dbReference type="ARBA" id="ARBA00001933"/>
    </source>
</evidence>
<sequence length="463" mass="53054">MRRVIGKCFVGEQRRPTSQRLLVSLLQKMNFHTLPKRVQQFQEPSVWLEFSPLSSLCNAINLGQGFPDWKPPPFVLEAASKASSDPHFSQYARSSGLQSLVSTISRTYAPLLQRSIDPTKEVCVTVGASEAIFLACQAFVESGDEVIFIEPAFDIYFGAVVYAGATPRWVPLHMQPKEGQPLSASDLRLDYDELRSVLSERSRLLILNTPHNPTGKVFKKEELQAIAKVLQDFPRCLVLCDEVYQHLVYDDEVHVPMATIDNMWERTISVYSAGKTFSVTGWKIGWAIGPWHLIRPMMLSQQWIVFSTTTPLQQAVASSLEQATQPFESEPTYYAWLKKRYQRKRDYFYQALIEAGLHPVKPQGSFFIMIDISEIQDIRNEMPPAIMEWWKRGLLDVDQRTQTAVDYNFCRWQAVEKGVTAIPFSAFYSRHHQPLGSRYVRFSFCKEDAVLEEAKQRLVPHHP</sequence>
<dbReference type="InterPro" id="IPR015421">
    <property type="entry name" value="PyrdxlP-dep_Trfase_major"/>
</dbReference>
<proteinExistence type="inferred from homology"/>
<dbReference type="AlphaFoldDB" id="A0A9C7PRZ9"/>
<name>A0A9C7PRZ9_9RHOD</name>
<dbReference type="EMBL" id="BQMJ01000005">
    <property type="protein sequence ID" value="GJQ08912.1"/>
    <property type="molecule type" value="Genomic_DNA"/>
</dbReference>
<dbReference type="FunFam" id="3.40.640.10:FF:000024">
    <property type="entry name" value="Kynurenine--oxoglutarate transaminase 3"/>
    <property type="match status" value="1"/>
</dbReference>
<keyword evidence="4" id="KW-0808">Transferase</keyword>
<dbReference type="SUPFAM" id="SSF53383">
    <property type="entry name" value="PLP-dependent transferases"/>
    <property type="match status" value="1"/>
</dbReference>
<evidence type="ECO:0000259" key="6">
    <source>
        <dbReference type="Pfam" id="PF00155"/>
    </source>
</evidence>
<comment type="similarity">
    <text evidence="2">Belongs to the class-I pyridoxal-phosphate-dependent aminotransferase family.</text>
</comment>
<evidence type="ECO:0000256" key="5">
    <source>
        <dbReference type="ARBA" id="ARBA00022898"/>
    </source>
</evidence>
<reference evidence="7" key="2">
    <citation type="submission" date="2022-01" db="EMBL/GenBank/DDBJ databases">
        <authorList>
            <person name="Hirooka S."/>
            <person name="Miyagishima S.Y."/>
        </authorList>
    </citation>
    <scope>NUCLEOTIDE SEQUENCE</scope>
    <source>
        <strain evidence="7">NBRC 102759</strain>
    </source>
</reference>
<dbReference type="Gene3D" id="3.40.640.10">
    <property type="entry name" value="Type I PLP-dependent aspartate aminotransferase-like (Major domain)"/>
    <property type="match status" value="1"/>
</dbReference>
<keyword evidence="5" id="KW-0663">Pyridoxal phosphate</keyword>
<dbReference type="PANTHER" id="PTHR43807">
    <property type="entry name" value="FI04487P"/>
    <property type="match status" value="1"/>
</dbReference>
<gene>
    <name evidence="7" type="ORF">GpartN1_g703.t1</name>
</gene>
<comment type="caution">
    <text evidence="7">The sequence shown here is derived from an EMBL/GenBank/DDBJ whole genome shotgun (WGS) entry which is preliminary data.</text>
</comment>
<dbReference type="Gene3D" id="3.90.1150.10">
    <property type="entry name" value="Aspartate Aminotransferase, domain 1"/>
    <property type="match status" value="1"/>
</dbReference>
<feature type="domain" description="Aminotransferase class I/classII large" evidence="6">
    <location>
        <begin position="60"/>
        <end position="457"/>
    </location>
</feature>
<dbReference type="InterPro" id="IPR004839">
    <property type="entry name" value="Aminotransferase_I/II_large"/>
</dbReference>
<reference evidence="7" key="1">
    <citation type="journal article" date="2022" name="Proc. Natl. Acad. Sci. U.S.A.">
        <title>Life cycle and functional genomics of the unicellular red alga Galdieria for elucidating algal and plant evolution and industrial use.</title>
        <authorList>
            <person name="Hirooka S."/>
            <person name="Itabashi T."/>
            <person name="Ichinose T.M."/>
            <person name="Onuma R."/>
            <person name="Fujiwara T."/>
            <person name="Yamashita S."/>
            <person name="Jong L.W."/>
            <person name="Tomita R."/>
            <person name="Iwane A.H."/>
            <person name="Miyagishima S.Y."/>
        </authorList>
    </citation>
    <scope>NUCLEOTIDE SEQUENCE</scope>
    <source>
        <strain evidence="7">NBRC 102759</strain>
    </source>
</reference>
<dbReference type="InterPro" id="IPR015422">
    <property type="entry name" value="PyrdxlP-dep_Trfase_small"/>
</dbReference>
<dbReference type="OrthoDB" id="2414662at2759"/>
<evidence type="ECO:0000313" key="8">
    <source>
        <dbReference type="Proteomes" id="UP001061958"/>
    </source>
</evidence>
<evidence type="ECO:0000313" key="7">
    <source>
        <dbReference type="EMBL" id="GJQ08912.1"/>
    </source>
</evidence>
<dbReference type="Proteomes" id="UP001061958">
    <property type="component" value="Unassembled WGS sequence"/>
</dbReference>
<comment type="cofactor">
    <cofactor evidence="1">
        <name>pyridoxal 5'-phosphate</name>
        <dbReference type="ChEBI" id="CHEBI:597326"/>
    </cofactor>
</comment>
<dbReference type="Pfam" id="PF00155">
    <property type="entry name" value="Aminotran_1_2"/>
    <property type="match status" value="1"/>
</dbReference>
<dbReference type="InterPro" id="IPR051326">
    <property type="entry name" value="Kynurenine-oxoglutarate_AT"/>
</dbReference>
<keyword evidence="8" id="KW-1185">Reference proteome</keyword>
<dbReference type="FunFam" id="3.90.1150.10:FF:000141">
    <property type="entry name" value="Kynurenine--oxoglutarate transaminase 1"/>
    <property type="match status" value="1"/>
</dbReference>